<evidence type="ECO:0000256" key="4">
    <source>
        <dbReference type="ARBA" id="ARBA00023054"/>
    </source>
</evidence>
<name>A0A1J1IWE6_9DIPT</name>
<organism evidence="11 12">
    <name type="scientific">Clunio marinus</name>
    <dbReference type="NCBI Taxonomy" id="568069"/>
    <lineage>
        <taxon>Eukaryota</taxon>
        <taxon>Metazoa</taxon>
        <taxon>Ecdysozoa</taxon>
        <taxon>Arthropoda</taxon>
        <taxon>Hexapoda</taxon>
        <taxon>Insecta</taxon>
        <taxon>Pterygota</taxon>
        <taxon>Neoptera</taxon>
        <taxon>Endopterygota</taxon>
        <taxon>Diptera</taxon>
        <taxon>Nematocera</taxon>
        <taxon>Chironomoidea</taxon>
        <taxon>Chironomidae</taxon>
        <taxon>Clunio</taxon>
    </lineage>
</organism>
<dbReference type="GO" id="GO:0005634">
    <property type="term" value="C:nucleus"/>
    <property type="evidence" value="ECO:0007669"/>
    <property type="project" value="UniProtKB-SubCell"/>
</dbReference>
<dbReference type="OrthoDB" id="197676at2759"/>
<reference evidence="11 12" key="1">
    <citation type="submission" date="2015-04" db="EMBL/GenBank/DDBJ databases">
        <authorList>
            <person name="Syromyatnikov M.Y."/>
            <person name="Popov V.N."/>
        </authorList>
    </citation>
    <scope>NUCLEOTIDE SEQUENCE [LARGE SCALE GENOMIC DNA]</scope>
</reference>
<dbReference type="InterPro" id="IPR003034">
    <property type="entry name" value="SAP_dom"/>
</dbReference>
<dbReference type="PROSITE" id="PS50800">
    <property type="entry name" value="SAP"/>
    <property type="match status" value="1"/>
</dbReference>
<gene>
    <name evidence="11" type="primary">putative MKL</name>
    <name evidence="11" type="synonym">myocardin-like protein 2</name>
    <name evidence="11" type="ORF">CLUMA_CG017509</name>
</gene>
<dbReference type="EMBL" id="CVRI01000063">
    <property type="protein sequence ID" value="CRL04424.1"/>
    <property type="molecule type" value="Genomic_DNA"/>
</dbReference>
<dbReference type="STRING" id="568069.A0A1J1IWE6"/>
<sequence length="1110" mass="122974">MSEAPPSENNNMDQNQQRTSPPKAIVDSSPLQSAMDKNRESLKVKLLVRRSANQLVEQGILPPLKTSPAIHEQKKLLERAKTGDLLKAKIQQRPAREELERRHILESHEGHVDPSLADKYRMLEKAILVDQLNSKISHRPGPIDLIEKNILHANEPIERIVKEGLFKVSGGQDTNAEKNFLSFEDDSQSSESDVFQQSSSQSQNDVIFTNNLVPDLCKSKDINVSSQDNNNPIFESLPSTTATTSTAATSKGVINISLVPTNNILTTTSTPISVATFKIQHSGGEKGELSTISIPPPPPPPKLITYHVKPILQTEVKGIINTQNFIPLQIADATTASTVNVIPALVPSQVTNVVNHQQMPTFTNNNQKFSAPGKEKNRKKCKNKAVSKARAIKFHEYKGPPNKSSASSSSASIAANKKLGETNYELIMQQQCLLEYLEGIYKNPNAQSHVAKTEISEMSSKDANKVCKMDKTSEYSVEKVKTINKPHVTIFPSKPSVQQTSTSLNNINNNNNNIVMESSKDAIVTDVGKLSKMKVSELKAYLKRVNLPVSGPKPLLIERLKPYLPLKPLEDNSDDTSISSNVMSEGNDFYNASLPSVSSTESEMDNMDGQSQNFMTKVCSQGSLTSMDEDIVAEQQRKIEELQRKLQQSQHELEKMKQTKSVEAPSQSSIVFDPQFHVTNPIPTVFLVDVSKATPVQEDIHEEVGLPSPFETQPSNQQQQQVTPSKISIIKMENQDVLVTDQSDPLSKPTNVEVTETSTTTPIPMSQDITDVLEILLKNGEWPEMSEDVKHLANNFIHSNDNSNFSNNISTAKQFNDNTLASHNHFNILSPMNINENPVSPILQVTEESIDKMLEAVSPSSGRFSGTYNQAFPMDIEDDTTAALVNGDFNHNAFQNSGFPGNSYQNMQTTYDEQQRSSNSEPKMENCDNKYSEYMKNVKPNESNLITEKSPRSQKNGLIGNFDHNLFDALKSSNLNNNNNNINSNSNINNNNNINNCNSVMNELFSLPHEGKYAKDDSKSLINSLNFSNNFDLFSTGIDNTAMDFESIIPYNDLQSHDSLFQISAFDSGRGTSLNDPSGSLLFNDIIETDTRMSNGDGMTCEVDNLLCNL</sequence>
<evidence type="ECO:0000256" key="3">
    <source>
        <dbReference type="ARBA" id="ARBA00023015"/>
    </source>
</evidence>
<dbReference type="InterPro" id="IPR004018">
    <property type="entry name" value="RPEL_repeat"/>
</dbReference>
<dbReference type="Pfam" id="PF02755">
    <property type="entry name" value="RPEL"/>
    <property type="match status" value="2"/>
</dbReference>
<evidence type="ECO:0000256" key="6">
    <source>
        <dbReference type="ARBA" id="ARBA00023242"/>
    </source>
</evidence>
<evidence type="ECO:0000259" key="10">
    <source>
        <dbReference type="PROSITE" id="PS50800"/>
    </source>
</evidence>
<dbReference type="SMART" id="SM00513">
    <property type="entry name" value="SAP"/>
    <property type="match status" value="1"/>
</dbReference>
<accession>A0A1J1IWE6</accession>
<dbReference type="InterPro" id="IPR036361">
    <property type="entry name" value="SAP_dom_sf"/>
</dbReference>
<dbReference type="SMART" id="SM00707">
    <property type="entry name" value="RPEL"/>
    <property type="match status" value="3"/>
</dbReference>
<dbReference type="Proteomes" id="UP000183832">
    <property type="component" value="Unassembled WGS sequence"/>
</dbReference>
<dbReference type="Pfam" id="PF02037">
    <property type="entry name" value="SAP"/>
    <property type="match status" value="1"/>
</dbReference>
<keyword evidence="5" id="KW-0804">Transcription</keyword>
<evidence type="ECO:0000256" key="2">
    <source>
        <dbReference type="ARBA" id="ARBA00022737"/>
    </source>
</evidence>
<feature type="repeat" description="RPEL" evidence="7">
    <location>
        <begin position="130"/>
        <end position="155"/>
    </location>
</feature>
<evidence type="ECO:0000256" key="1">
    <source>
        <dbReference type="ARBA" id="ARBA00004123"/>
    </source>
</evidence>
<feature type="coiled-coil region" evidence="8">
    <location>
        <begin position="632"/>
        <end position="659"/>
    </location>
</feature>
<dbReference type="AlphaFoldDB" id="A0A1J1IWE6"/>
<keyword evidence="3" id="KW-0805">Transcription regulation</keyword>
<dbReference type="InterPro" id="IPR043451">
    <property type="entry name" value="Myocardin-like"/>
</dbReference>
<feature type="region of interest" description="Disordered" evidence="9">
    <location>
        <begin position="362"/>
        <end position="382"/>
    </location>
</feature>
<keyword evidence="6" id="KW-0539">Nucleus</keyword>
<evidence type="ECO:0000256" key="9">
    <source>
        <dbReference type="SAM" id="MobiDB-lite"/>
    </source>
</evidence>
<dbReference type="PANTHER" id="PTHR22793:SF12">
    <property type="entry name" value="MYOCARDIN-RELATED TRANSCRIPTION FACTOR, ISOFORM H"/>
    <property type="match status" value="1"/>
</dbReference>
<dbReference type="Gene3D" id="1.10.720.30">
    <property type="entry name" value="SAP domain"/>
    <property type="match status" value="1"/>
</dbReference>
<dbReference type="PROSITE" id="PS51073">
    <property type="entry name" value="RPEL"/>
    <property type="match status" value="3"/>
</dbReference>
<feature type="repeat" description="RPEL" evidence="7">
    <location>
        <begin position="40"/>
        <end position="65"/>
    </location>
</feature>
<evidence type="ECO:0000256" key="5">
    <source>
        <dbReference type="ARBA" id="ARBA00023163"/>
    </source>
</evidence>
<evidence type="ECO:0000256" key="7">
    <source>
        <dbReference type="PROSITE-ProRule" id="PRU00401"/>
    </source>
</evidence>
<dbReference type="Gene3D" id="6.10.150.10">
    <property type="match status" value="1"/>
</dbReference>
<dbReference type="PANTHER" id="PTHR22793">
    <property type="entry name" value="MYOCARDIN-RELATED TRANSCRIPTION FACTOR-RELATED"/>
    <property type="match status" value="1"/>
</dbReference>
<feature type="compositionally biased region" description="Polar residues" evidence="9">
    <location>
        <begin position="7"/>
        <end position="20"/>
    </location>
</feature>
<feature type="domain" description="SAP" evidence="10">
    <location>
        <begin position="530"/>
        <end position="564"/>
    </location>
</feature>
<dbReference type="SUPFAM" id="SSF68906">
    <property type="entry name" value="SAP domain"/>
    <property type="match status" value="1"/>
</dbReference>
<keyword evidence="4 8" id="KW-0175">Coiled coil</keyword>
<evidence type="ECO:0000313" key="11">
    <source>
        <dbReference type="EMBL" id="CRL04424.1"/>
    </source>
</evidence>
<evidence type="ECO:0000313" key="12">
    <source>
        <dbReference type="Proteomes" id="UP000183832"/>
    </source>
</evidence>
<comment type="subcellular location">
    <subcellularLocation>
        <location evidence="1">Nucleus</location>
    </subcellularLocation>
</comment>
<keyword evidence="2" id="KW-0677">Repeat</keyword>
<proteinExistence type="predicted"/>
<dbReference type="Gene3D" id="6.10.140.2040">
    <property type="match status" value="1"/>
</dbReference>
<keyword evidence="12" id="KW-1185">Reference proteome</keyword>
<evidence type="ECO:0000256" key="8">
    <source>
        <dbReference type="SAM" id="Coils"/>
    </source>
</evidence>
<dbReference type="GO" id="GO:0045944">
    <property type="term" value="P:positive regulation of transcription by RNA polymerase II"/>
    <property type="evidence" value="ECO:0007669"/>
    <property type="project" value="TreeGrafter"/>
</dbReference>
<protein>
    <submittedName>
        <fullName evidence="11">CLUMA_CG017509, isoform B</fullName>
    </submittedName>
</protein>
<feature type="repeat" description="RPEL" evidence="7">
    <location>
        <begin position="84"/>
        <end position="109"/>
    </location>
</feature>
<dbReference type="GO" id="GO:0003713">
    <property type="term" value="F:transcription coactivator activity"/>
    <property type="evidence" value="ECO:0007669"/>
    <property type="project" value="TreeGrafter"/>
</dbReference>
<feature type="region of interest" description="Disordered" evidence="9">
    <location>
        <begin position="1"/>
        <end position="36"/>
    </location>
</feature>